<dbReference type="Proteomes" id="UP000789405">
    <property type="component" value="Unassembled WGS sequence"/>
</dbReference>
<dbReference type="CDD" id="cd13117">
    <property type="entry name" value="POLO_box_2"/>
    <property type="match status" value="1"/>
</dbReference>
<keyword evidence="6 7" id="KW-0067">ATP-binding</keyword>
<dbReference type="GO" id="GO:0005524">
    <property type="term" value="F:ATP binding"/>
    <property type="evidence" value="ECO:0007669"/>
    <property type="project" value="UniProtKB-UniRule"/>
</dbReference>
<dbReference type="PROSITE" id="PS00107">
    <property type="entry name" value="PROTEIN_KINASE_ATP"/>
    <property type="match status" value="1"/>
</dbReference>
<dbReference type="Gene3D" id="3.30.200.20">
    <property type="entry name" value="Phosphorylase Kinase, domain 1"/>
    <property type="match status" value="1"/>
</dbReference>
<evidence type="ECO:0000256" key="5">
    <source>
        <dbReference type="ARBA" id="ARBA00022777"/>
    </source>
</evidence>
<sequence>MDNEKKSSTQSSRSFEPPPIIKPPKKPNQEYKRRKLLGEGGFGKCYEVEDKEGRILAVKVVSKSSLRSSKNREKLLSEIQIHKIMDHAHIVKFYDCFEDSSFVYMIMELCENKTLAYMNKRRQRLTEAEVRYFMRQLLDACEYMHRHFVIHRDLKLANLFLSKDMKIKIGDFGLAARLERKGDRKKTICGTPNYIAPEVLFDQVKGHSFEADVWSLGVIMYTLLFGRPPFQTDGKVDQIYKRIKELKYDFPGNITDVSKEAKALINLMLTLEPEKRPTIQQIRDNDFFMLGAIPAEIPVSALTIAPSFELPPLTKPRINLSLANRRPLRVIHVGSNLNNMNSTSTSTAKKSTHPVEVKTSASKPGNKLINQVTSNTETNPTQAPIISVTTNATVNNNNTASTSSSCVTKKDSSNKARIGVLESVYNTLSTAFDQISEGKKSLPHVYDDSYKWMDYTNKYGLGYQLTDGSVGVNFNDKTTLIMSPNGCEALPSMNEVLPKISPTYTFVDDNRTHNMEYLTKYKRTPHAVLFRLSNYLVQVNFFDHEKIILSEEGRVITYIDEARGLNTYTISEILRGDHATEKNRLKYVKDVLKKLVEAVQKNSKPESNKV</sequence>
<keyword evidence="3" id="KW-0677">Repeat</keyword>
<gene>
    <name evidence="12" type="ORF">DERYTH_LOCUS1309</name>
</gene>
<dbReference type="CDD" id="cd14099">
    <property type="entry name" value="STKc_PLK"/>
    <property type="match status" value="1"/>
</dbReference>
<feature type="domain" description="Protein kinase" evidence="10">
    <location>
        <begin position="31"/>
        <end position="288"/>
    </location>
</feature>
<keyword evidence="5 8" id="KW-0418">Kinase</keyword>
<dbReference type="Pfam" id="PF00069">
    <property type="entry name" value="Pkinase"/>
    <property type="match status" value="1"/>
</dbReference>
<dbReference type="GO" id="GO:0007052">
    <property type="term" value="P:mitotic spindle organization"/>
    <property type="evidence" value="ECO:0007669"/>
    <property type="project" value="TreeGrafter"/>
</dbReference>
<evidence type="ECO:0000256" key="4">
    <source>
        <dbReference type="ARBA" id="ARBA00022741"/>
    </source>
</evidence>
<feature type="compositionally biased region" description="Low complexity" evidence="9">
    <location>
        <begin position="339"/>
        <end position="349"/>
    </location>
</feature>
<keyword evidence="4 7" id="KW-0547">Nucleotide-binding</keyword>
<evidence type="ECO:0000256" key="7">
    <source>
        <dbReference type="PROSITE-ProRule" id="PRU10141"/>
    </source>
</evidence>
<dbReference type="PANTHER" id="PTHR24345">
    <property type="entry name" value="SERINE/THREONINE-PROTEIN KINASE PLK"/>
    <property type="match status" value="1"/>
</dbReference>
<dbReference type="GO" id="GO:0005634">
    <property type="term" value="C:nucleus"/>
    <property type="evidence" value="ECO:0007669"/>
    <property type="project" value="TreeGrafter"/>
</dbReference>
<evidence type="ECO:0000256" key="1">
    <source>
        <dbReference type="ARBA" id="ARBA00022527"/>
    </source>
</evidence>
<keyword evidence="2 8" id="KW-0808">Transferase</keyword>
<dbReference type="EMBL" id="CAJVPY010000357">
    <property type="protein sequence ID" value="CAG8467748.1"/>
    <property type="molecule type" value="Genomic_DNA"/>
</dbReference>
<protein>
    <recommendedName>
        <fullName evidence="8">Serine/threonine-protein kinase</fullName>
        <ecNumber evidence="8">2.7.11.21</ecNumber>
    </recommendedName>
</protein>
<dbReference type="InterPro" id="IPR000719">
    <property type="entry name" value="Prot_kinase_dom"/>
</dbReference>
<dbReference type="SMART" id="SM00220">
    <property type="entry name" value="S_TKc"/>
    <property type="match status" value="1"/>
</dbReference>
<dbReference type="Pfam" id="PF00659">
    <property type="entry name" value="POLO_box"/>
    <property type="match status" value="2"/>
</dbReference>
<keyword evidence="1 8" id="KW-0723">Serine/threonine-protein kinase</keyword>
<dbReference type="InterPro" id="IPR011009">
    <property type="entry name" value="Kinase-like_dom_sf"/>
</dbReference>
<dbReference type="InterPro" id="IPR036947">
    <property type="entry name" value="POLO_box_dom_sf"/>
</dbReference>
<dbReference type="GO" id="GO:0000776">
    <property type="term" value="C:kinetochore"/>
    <property type="evidence" value="ECO:0007669"/>
    <property type="project" value="TreeGrafter"/>
</dbReference>
<evidence type="ECO:0000256" key="9">
    <source>
        <dbReference type="SAM" id="MobiDB-lite"/>
    </source>
</evidence>
<comment type="catalytic activity">
    <reaction evidence="8">
        <text>L-threonyl-[protein] + ATP = O-phospho-L-threonyl-[protein] + ADP + H(+)</text>
        <dbReference type="Rhea" id="RHEA:46608"/>
        <dbReference type="Rhea" id="RHEA-COMP:11060"/>
        <dbReference type="Rhea" id="RHEA-COMP:11605"/>
        <dbReference type="ChEBI" id="CHEBI:15378"/>
        <dbReference type="ChEBI" id="CHEBI:30013"/>
        <dbReference type="ChEBI" id="CHEBI:30616"/>
        <dbReference type="ChEBI" id="CHEBI:61977"/>
        <dbReference type="ChEBI" id="CHEBI:456216"/>
        <dbReference type="EC" id="2.7.11.21"/>
    </reaction>
</comment>
<dbReference type="EC" id="2.7.11.21" evidence="8"/>
<feature type="binding site" evidence="7">
    <location>
        <position position="59"/>
    </location>
    <ligand>
        <name>ATP</name>
        <dbReference type="ChEBI" id="CHEBI:30616"/>
    </ligand>
</feature>
<evidence type="ECO:0000259" key="11">
    <source>
        <dbReference type="PROSITE" id="PS50078"/>
    </source>
</evidence>
<feature type="region of interest" description="Disordered" evidence="9">
    <location>
        <begin position="1"/>
        <end position="30"/>
    </location>
</feature>
<dbReference type="AlphaFoldDB" id="A0A9N8VVE5"/>
<evidence type="ECO:0000256" key="3">
    <source>
        <dbReference type="ARBA" id="ARBA00022737"/>
    </source>
</evidence>
<dbReference type="InterPro" id="IPR000959">
    <property type="entry name" value="POLO_box_dom"/>
</dbReference>
<dbReference type="OrthoDB" id="408964at2759"/>
<dbReference type="GO" id="GO:0004674">
    <property type="term" value="F:protein serine/threonine kinase activity"/>
    <property type="evidence" value="ECO:0007669"/>
    <property type="project" value="UniProtKB-KW"/>
</dbReference>
<dbReference type="SUPFAM" id="SSF82615">
    <property type="entry name" value="Polo-box domain"/>
    <property type="match status" value="2"/>
</dbReference>
<evidence type="ECO:0000256" key="6">
    <source>
        <dbReference type="ARBA" id="ARBA00022840"/>
    </source>
</evidence>
<evidence type="ECO:0000256" key="8">
    <source>
        <dbReference type="RuleBase" id="RU361162"/>
    </source>
</evidence>
<dbReference type="InterPro" id="IPR033695">
    <property type="entry name" value="POLO_box_2"/>
</dbReference>
<evidence type="ECO:0000313" key="13">
    <source>
        <dbReference type="Proteomes" id="UP000789405"/>
    </source>
</evidence>
<feature type="domain" description="POLO box" evidence="11">
    <location>
        <begin position="517"/>
        <end position="597"/>
    </location>
</feature>
<dbReference type="SUPFAM" id="SSF56112">
    <property type="entry name" value="Protein kinase-like (PK-like)"/>
    <property type="match status" value="1"/>
</dbReference>
<dbReference type="GO" id="GO:0000922">
    <property type="term" value="C:spindle pole"/>
    <property type="evidence" value="ECO:0007669"/>
    <property type="project" value="TreeGrafter"/>
</dbReference>
<dbReference type="Gene3D" id="1.10.510.10">
    <property type="entry name" value="Transferase(Phosphotransferase) domain 1"/>
    <property type="match status" value="1"/>
</dbReference>
<dbReference type="FunFam" id="1.10.510.10:FF:000571">
    <property type="entry name" value="Maternal embryonic leucine zipper kinase"/>
    <property type="match status" value="1"/>
</dbReference>
<dbReference type="PROSITE" id="PS50078">
    <property type="entry name" value="POLO_BOX"/>
    <property type="match status" value="2"/>
</dbReference>
<feature type="region of interest" description="Disordered" evidence="9">
    <location>
        <begin position="339"/>
        <end position="367"/>
    </location>
</feature>
<dbReference type="PROSITE" id="PS00108">
    <property type="entry name" value="PROTEIN_KINASE_ST"/>
    <property type="match status" value="1"/>
</dbReference>
<dbReference type="FunFam" id="3.30.200.20:FF:000091">
    <property type="entry name" value="Serine/threonine-protein kinase PLK"/>
    <property type="match status" value="1"/>
</dbReference>
<evidence type="ECO:0000256" key="2">
    <source>
        <dbReference type="ARBA" id="ARBA00022679"/>
    </source>
</evidence>
<dbReference type="PROSITE" id="PS50011">
    <property type="entry name" value="PROTEIN_KINASE_DOM"/>
    <property type="match status" value="1"/>
</dbReference>
<dbReference type="CDD" id="cd13118">
    <property type="entry name" value="POLO_box_1"/>
    <property type="match status" value="1"/>
</dbReference>
<dbReference type="InterPro" id="IPR033701">
    <property type="entry name" value="POLO_box_1"/>
</dbReference>
<comment type="caution">
    <text evidence="12">The sequence shown here is derived from an EMBL/GenBank/DDBJ whole genome shotgun (WGS) entry which is preliminary data.</text>
</comment>
<comment type="similarity">
    <text evidence="8">Belongs to the protein kinase superfamily. Ser/Thr protein kinase family. CDC5/Polo subfamily.</text>
</comment>
<proteinExistence type="inferred from homology"/>
<name>A0A9N8VVE5_9GLOM</name>
<dbReference type="PANTHER" id="PTHR24345:SF0">
    <property type="entry name" value="CELL CYCLE SERINE_THREONINE-PROTEIN KINASE CDC5_MSD2"/>
    <property type="match status" value="1"/>
</dbReference>
<dbReference type="InterPro" id="IPR017441">
    <property type="entry name" value="Protein_kinase_ATP_BS"/>
</dbReference>
<evidence type="ECO:0000259" key="10">
    <source>
        <dbReference type="PROSITE" id="PS50011"/>
    </source>
</evidence>
<organism evidence="12 13">
    <name type="scientific">Dentiscutata erythropus</name>
    <dbReference type="NCBI Taxonomy" id="1348616"/>
    <lineage>
        <taxon>Eukaryota</taxon>
        <taxon>Fungi</taxon>
        <taxon>Fungi incertae sedis</taxon>
        <taxon>Mucoromycota</taxon>
        <taxon>Glomeromycotina</taxon>
        <taxon>Glomeromycetes</taxon>
        <taxon>Diversisporales</taxon>
        <taxon>Gigasporaceae</taxon>
        <taxon>Dentiscutata</taxon>
    </lineage>
</organism>
<feature type="domain" description="POLO box" evidence="11">
    <location>
        <begin position="448"/>
        <end position="516"/>
    </location>
</feature>
<evidence type="ECO:0000313" key="12">
    <source>
        <dbReference type="EMBL" id="CAG8467748.1"/>
    </source>
</evidence>
<dbReference type="GO" id="GO:0005737">
    <property type="term" value="C:cytoplasm"/>
    <property type="evidence" value="ECO:0007669"/>
    <property type="project" value="TreeGrafter"/>
</dbReference>
<dbReference type="InterPro" id="IPR008271">
    <property type="entry name" value="Ser/Thr_kinase_AS"/>
</dbReference>
<reference evidence="12" key="1">
    <citation type="submission" date="2021-06" db="EMBL/GenBank/DDBJ databases">
        <authorList>
            <person name="Kallberg Y."/>
            <person name="Tangrot J."/>
            <person name="Rosling A."/>
        </authorList>
    </citation>
    <scope>NUCLEOTIDE SEQUENCE</scope>
    <source>
        <strain evidence="12">MA453B</strain>
    </source>
</reference>
<keyword evidence="13" id="KW-1185">Reference proteome</keyword>
<dbReference type="GO" id="GO:0005816">
    <property type="term" value="C:spindle pole body"/>
    <property type="evidence" value="ECO:0007669"/>
    <property type="project" value="TreeGrafter"/>
</dbReference>
<dbReference type="Gene3D" id="3.30.1120.30">
    <property type="entry name" value="POLO box domain"/>
    <property type="match status" value="2"/>
</dbReference>
<accession>A0A9N8VVE5</accession>